<dbReference type="Pfam" id="PF03573">
    <property type="entry name" value="OprD"/>
    <property type="match status" value="1"/>
</dbReference>
<dbReference type="EMBL" id="JAVREZ010000325">
    <property type="protein sequence ID" value="MDT0488599.1"/>
    <property type="molecule type" value="Genomic_DNA"/>
</dbReference>
<accession>A0ABU2VSK8</accession>
<comment type="similarity">
    <text evidence="1">Belongs to the outer membrane porin (Opr) (TC 1.B.25) family.</text>
</comment>
<dbReference type="PANTHER" id="PTHR34596:SF2">
    <property type="entry name" value="CHITOPORIN"/>
    <property type="match status" value="1"/>
</dbReference>
<protein>
    <submittedName>
        <fullName evidence="4">OprD family outer membrane porin</fullName>
    </submittedName>
</protein>
<evidence type="ECO:0000256" key="1">
    <source>
        <dbReference type="ARBA" id="ARBA00009075"/>
    </source>
</evidence>
<evidence type="ECO:0000256" key="3">
    <source>
        <dbReference type="ARBA" id="ARBA00022729"/>
    </source>
</evidence>
<keyword evidence="2" id="KW-0813">Transport</keyword>
<evidence type="ECO:0000313" key="4">
    <source>
        <dbReference type="EMBL" id="MDT0488599.1"/>
    </source>
</evidence>
<organism evidence="4 5">
    <name type="scientific">Streptomyces doebereineriae</name>
    <dbReference type="NCBI Taxonomy" id="3075528"/>
    <lineage>
        <taxon>Bacteria</taxon>
        <taxon>Bacillati</taxon>
        <taxon>Actinomycetota</taxon>
        <taxon>Actinomycetes</taxon>
        <taxon>Kitasatosporales</taxon>
        <taxon>Streptomycetaceae</taxon>
        <taxon>Streptomyces</taxon>
    </lineage>
</organism>
<name>A0ABU2VSK8_9ACTN</name>
<evidence type="ECO:0000313" key="5">
    <source>
        <dbReference type="Proteomes" id="UP001183824"/>
    </source>
</evidence>
<comment type="caution">
    <text evidence="4">The sequence shown here is derived from an EMBL/GenBank/DDBJ whole genome shotgun (WGS) entry which is preliminary data.</text>
</comment>
<gene>
    <name evidence="4" type="ORF">RNB18_52105</name>
</gene>
<sequence>AYVYGYNIATDDGEGKEREFFNQVKYTVQSGPAKDLAFKARNSIYRNTNNDRNYSTDLNEWRLFIEYPLSIL</sequence>
<evidence type="ECO:0000256" key="2">
    <source>
        <dbReference type="ARBA" id="ARBA00022448"/>
    </source>
</evidence>
<feature type="non-terminal residue" evidence="4">
    <location>
        <position position="1"/>
    </location>
</feature>
<keyword evidence="5" id="KW-1185">Reference proteome</keyword>
<keyword evidence="3" id="KW-0732">Signal</keyword>
<dbReference type="InterPro" id="IPR023614">
    <property type="entry name" value="Porin_dom_sf"/>
</dbReference>
<dbReference type="InterPro" id="IPR005318">
    <property type="entry name" value="OM_porin_bac"/>
</dbReference>
<reference evidence="5" key="1">
    <citation type="submission" date="2023-07" db="EMBL/GenBank/DDBJ databases">
        <title>30 novel species of actinomycetes from the DSMZ collection.</title>
        <authorList>
            <person name="Nouioui I."/>
        </authorList>
    </citation>
    <scope>NUCLEOTIDE SEQUENCE [LARGE SCALE GENOMIC DNA]</scope>
    <source>
        <strain evidence="5">DSM 41640</strain>
    </source>
</reference>
<dbReference type="Proteomes" id="UP001183824">
    <property type="component" value="Unassembled WGS sequence"/>
</dbReference>
<proteinExistence type="inferred from homology"/>
<dbReference type="Gene3D" id="2.40.160.10">
    <property type="entry name" value="Porin"/>
    <property type="match status" value="1"/>
</dbReference>
<dbReference type="PANTHER" id="PTHR34596">
    <property type="entry name" value="CHITOPORIN"/>
    <property type="match status" value="1"/>
</dbReference>